<reference evidence="10 11" key="1">
    <citation type="submission" date="2023-11" db="EMBL/GenBank/DDBJ databases">
        <title>A Novel Polar Bacteriovorax (B. antarcticus) Isolated from the Biocrust in Antarctica.</title>
        <authorList>
            <person name="Mun W."/>
            <person name="Choi S.Y."/>
            <person name="Mitchell R.J."/>
        </authorList>
    </citation>
    <scope>NUCLEOTIDE SEQUENCE [LARGE SCALE GENOMIC DNA]</scope>
    <source>
        <strain evidence="10 11">PP10</strain>
    </source>
</reference>
<evidence type="ECO:0000256" key="4">
    <source>
        <dbReference type="ARBA" id="ARBA00022884"/>
    </source>
</evidence>
<comment type="function">
    <text evidence="1 8">Binds directly to 16S ribosomal RNA.</text>
</comment>
<keyword evidence="3 8" id="KW-0699">rRNA-binding</keyword>
<organism evidence="10 11">
    <name type="scientific">Bacteriovorax antarcticus</name>
    <dbReference type="NCBI Taxonomy" id="3088717"/>
    <lineage>
        <taxon>Bacteria</taxon>
        <taxon>Pseudomonadati</taxon>
        <taxon>Bdellovibrionota</taxon>
        <taxon>Bacteriovoracia</taxon>
        <taxon>Bacteriovoracales</taxon>
        <taxon>Bacteriovoracaceae</taxon>
        <taxon>Bacteriovorax</taxon>
    </lineage>
</organism>
<evidence type="ECO:0000256" key="3">
    <source>
        <dbReference type="ARBA" id="ARBA00022730"/>
    </source>
</evidence>
<dbReference type="HAMAP" id="MF_00500">
    <property type="entry name" value="Ribosomal_bS20"/>
    <property type="match status" value="1"/>
</dbReference>
<evidence type="ECO:0000256" key="1">
    <source>
        <dbReference type="ARBA" id="ARBA00003134"/>
    </source>
</evidence>
<comment type="caution">
    <text evidence="10">The sequence shown here is derived from an EMBL/GenBank/DDBJ whole genome shotgun (WGS) entry which is preliminary data.</text>
</comment>
<evidence type="ECO:0000256" key="9">
    <source>
        <dbReference type="SAM" id="MobiDB-lite"/>
    </source>
</evidence>
<keyword evidence="4 8" id="KW-0694">RNA-binding</keyword>
<evidence type="ECO:0000256" key="6">
    <source>
        <dbReference type="ARBA" id="ARBA00023274"/>
    </source>
</evidence>
<sequence>MANHKSSEKRAKQDIKKNLNNKINESKTKTAVKKVRDAILAGDKNLAADTFKAAQAELGKLAKTGVIKGNAAARRTSRLAAALNGLK</sequence>
<proteinExistence type="inferred from homology"/>
<dbReference type="InterPro" id="IPR002583">
    <property type="entry name" value="Ribosomal_bS20"/>
</dbReference>
<name>A0ABU5VT58_9BACT</name>
<accession>A0ABU5VT58</accession>
<evidence type="ECO:0000313" key="11">
    <source>
        <dbReference type="Proteomes" id="UP001302274"/>
    </source>
</evidence>
<dbReference type="PANTHER" id="PTHR33398">
    <property type="entry name" value="30S RIBOSOMAL PROTEIN S20"/>
    <property type="match status" value="1"/>
</dbReference>
<dbReference type="GO" id="GO:0005840">
    <property type="term" value="C:ribosome"/>
    <property type="evidence" value="ECO:0007669"/>
    <property type="project" value="UniProtKB-KW"/>
</dbReference>
<keyword evidence="11" id="KW-1185">Reference proteome</keyword>
<protein>
    <recommendedName>
        <fullName evidence="7 8">Small ribosomal subunit protein bS20</fullName>
    </recommendedName>
</protein>
<evidence type="ECO:0000313" key="10">
    <source>
        <dbReference type="EMBL" id="MEA9355544.1"/>
    </source>
</evidence>
<dbReference type="SUPFAM" id="SSF46992">
    <property type="entry name" value="Ribosomal protein S20"/>
    <property type="match status" value="1"/>
</dbReference>
<dbReference type="EMBL" id="JAYGJQ010000001">
    <property type="protein sequence ID" value="MEA9355544.1"/>
    <property type="molecule type" value="Genomic_DNA"/>
</dbReference>
<dbReference type="RefSeq" id="WP_323575109.1">
    <property type="nucleotide sequence ID" value="NZ_JAYGJQ010000001.1"/>
</dbReference>
<keyword evidence="6 8" id="KW-0687">Ribonucleoprotein</keyword>
<keyword evidence="5 8" id="KW-0689">Ribosomal protein</keyword>
<dbReference type="Proteomes" id="UP001302274">
    <property type="component" value="Unassembled WGS sequence"/>
</dbReference>
<gene>
    <name evidence="8 10" type="primary">rpsT</name>
    <name evidence="10" type="ORF">SHI21_05010</name>
</gene>
<feature type="compositionally biased region" description="Basic and acidic residues" evidence="9">
    <location>
        <begin position="1"/>
        <end position="17"/>
    </location>
</feature>
<evidence type="ECO:0000256" key="5">
    <source>
        <dbReference type="ARBA" id="ARBA00022980"/>
    </source>
</evidence>
<dbReference type="PANTHER" id="PTHR33398:SF1">
    <property type="entry name" value="SMALL RIBOSOMAL SUBUNIT PROTEIN BS20C"/>
    <property type="match status" value="1"/>
</dbReference>
<dbReference type="Gene3D" id="1.20.58.110">
    <property type="entry name" value="Ribosomal protein S20"/>
    <property type="match status" value="1"/>
</dbReference>
<evidence type="ECO:0000256" key="8">
    <source>
        <dbReference type="HAMAP-Rule" id="MF_00500"/>
    </source>
</evidence>
<dbReference type="NCBIfam" id="TIGR00029">
    <property type="entry name" value="S20"/>
    <property type="match status" value="1"/>
</dbReference>
<dbReference type="Pfam" id="PF01649">
    <property type="entry name" value="Ribosomal_S20p"/>
    <property type="match status" value="1"/>
</dbReference>
<feature type="region of interest" description="Disordered" evidence="9">
    <location>
        <begin position="1"/>
        <end position="22"/>
    </location>
</feature>
<dbReference type="InterPro" id="IPR036510">
    <property type="entry name" value="Ribosomal_bS20_sf"/>
</dbReference>
<comment type="similarity">
    <text evidence="2 8">Belongs to the bacterial ribosomal protein bS20 family.</text>
</comment>
<evidence type="ECO:0000256" key="7">
    <source>
        <dbReference type="ARBA" id="ARBA00035136"/>
    </source>
</evidence>
<evidence type="ECO:0000256" key="2">
    <source>
        <dbReference type="ARBA" id="ARBA00007634"/>
    </source>
</evidence>